<evidence type="ECO:0000313" key="3">
    <source>
        <dbReference type="Proteomes" id="UP000802098"/>
    </source>
</evidence>
<evidence type="ECO:0000256" key="1">
    <source>
        <dbReference type="SAM" id="MobiDB-lite"/>
    </source>
</evidence>
<accession>A0ABX0HY98</accession>
<keyword evidence="3" id="KW-1185">Reference proteome</keyword>
<feature type="compositionally biased region" description="Pro residues" evidence="1">
    <location>
        <begin position="41"/>
        <end position="53"/>
    </location>
</feature>
<dbReference type="Proteomes" id="UP000802098">
    <property type="component" value="Unassembled WGS sequence"/>
</dbReference>
<organism evidence="2 3">
    <name type="scientific">Rubrivivax benzoatilyticus</name>
    <dbReference type="NCBI Taxonomy" id="316997"/>
    <lineage>
        <taxon>Bacteria</taxon>
        <taxon>Pseudomonadati</taxon>
        <taxon>Pseudomonadota</taxon>
        <taxon>Betaproteobacteria</taxon>
        <taxon>Burkholderiales</taxon>
        <taxon>Sphaerotilaceae</taxon>
        <taxon>Rubrivivax</taxon>
    </lineage>
</organism>
<feature type="compositionally biased region" description="Low complexity" evidence="1">
    <location>
        <begin position="28"/>
        <end position="40"/>
    </location>
</feature>
<comment type="caution">
    <text evidence="2">The sequence shown here is derived from an EMBL/GenBank/DDBJ whole genome shotgun (WGS) entry which is preliminary data.</text>
</comment>
<gene>
    <name evidence="2" type="ORF">G7087_14390</name>
</gene>
<dbReference type="EMBL" id="JAAOCD010000007">
    <property type="protein sequence ID" value="NHK99573.1"/>
    <property type="molecule type" value="Genomic_DNA"/>
</dbReference>
<protein>
    <submittedName>
        <fullName evidence="2">Uncharacterized protein</fullName>
    </submittedName>
</protein>
<sequence length="72" mass="7503">MLQLFPFAAGITAGALAVRWLQRRRAPEAQPEAPAVEPAAAPAPEPAPEPVAAPAPAAKVPRRRTRKTGDTA</sequence>
<reference evidence="2 3" key="1">
    <citation type="submission" date="2020-03" db="EMBL/GenBank/DDBJ databases">
        <title>Rubrivivax benzoatilyticus JA2 (sequenced after 10 years sub-culturing).</title>
        <authorList>
            <person name="Gupta D."/>
            <person name="Chintalapati S."/>
            <person name="Chintalapati V.R."/>
        </authorList>
    </citation>
    <scope>NUCLEOTIDE SEQUENCE [LARGE SCALE GENOMIC DNA]</scope>
    <source>
        <strain evidence="2 3">JA2-Mal</strain>
    </source>
</reference>
<feature type="region of interest" description="Disordered" evidence="1">
    <location>
        <begin position="24"/>
        <end position="72"/>
    </location>
</feature>
<dbReference type="RefSeq" id="WP_009857178.1">
    <property type="nucleotide sequence ID" value="NZ_JAAOCD010000007.1"/>
</dbReference>
<evidence type="ECO:0000313" key="2">
    <source>
        <dbReference type="EMBL" id="NHK99573.1"/>
    </source>
</evidence>
<proteinExistence type="predicted"/>
<name>A0ABX0HY98_9BURK</name>